<dbReference type="PANTHER" id="PTHR36813:SF1">
    <property type="entry name" value="TRANSMEMBRANE PROTEIN"/>
    <property type="match status" value="1"/>
</dbReference>
<evidence type="ECO:0000256" key="1">
    <source>
        <dbReference type="SAM" id="MobiDB-lite"/>
    </source>
</evidence>
<sequence>MGLMACSKQKKASNNLVTTSVITTAGDTSQEKQKQIPGKGDGGEGREEDVRRAMRQEQFDKSAAGRAARAQIAATKKSSEPSKGEPVLKWQMG</sequence>
<dbReference type="EMBL" id="PYDT01000002">
    <property type="protein sequence ID" value="THU71005.1"/>
    <property type="molecule type" value="Genomic_DNA"/>
</dbReference>
<dbReference type="AlphaFoldDB" id="A0A4V6T4Q1"/>
<feature type="compositionally biased region" description="Basic and acidic residues" evidence="1">
    <location>
        <begin position="41"/>
        <end position="60"/>
    </location>
</feature>
<dbReference type="Proteomes" id="UP000317650">
    <property type="component" value="Chromosome 8"/>
</dbReference>
<comment type="caution">
    <text evidence="2">The sequence shown here is derived from an EMBL/GenBank/DDBJ whole genome shotgun (WGS) entry which is preliminary data.</text>
</comment>
<keyword evidence="3" id="KW-1185">Reference proteome</keyword>
<gene>
    <name evidence="2" type="ORF">C4D60_Mb08t30980</name>
</gene>
<protein>
    <submittedName>
        <fullName evidence="2">Uncharacterized protein</fullName>
    </submittedName>
</protein>
<reference evidence="2 3" key="1">
    <citation type="journal article" date="2019" name="Nat. Plants">
        <title>Genome sequencing of Musa balbisiana reveals subgenome evolution and function divergence in polyploid bananas.</title>
        <authorList>
            <person name="Yao X."/>
        </authorList>
    </citation>
    <scope>NUCLEOTIDE SEQUENCE [LARGE SCALE GENOMIC DNA]</scope>
    <source>
        <strain evidence="3">cv. DH-PKW</strain>
        <tissue evidence="2">Leaves</tissue>
    </source>
</reference>
<evidence type="ECO:0000313" key="2">
    <source>
        <dbReference type="EMBL" id="THU71005.1"/>
    </source>
</evidence>
<evidence type="ECO:0000313" key="3">
    <source>
        <dbReference type="Proteomes" id="UP000317650"/>
    </source>
</evidence>
<feature type="compositionally biased region" description="Low complexity" evidence="1">
    <location>
        <begin position="64"/>
        <end position="74"/>
    </location>
</feature>
<proteinExistence type="predicted"/>
<name>A0A4V6T4Q1_MUSBA</name>
<accession>A0A4V6T4Q1</accession>
<dbReference type="PANTHER" id="PTHR36813">
    <property type="entry name" value="TRANSMEMBRANE PROTEIN"/>
    <property type="match status" value="1"/>
</dbReference>
<organism evidence="2 3">
    <name type="scientific">Musa balbisiana</name>
    <name type="common">Banana</name>
    <dbReference type="NCBI Taxonomy" id="52838"/>
    <lineage>
        <taxon>Eukaryota</taxon>
        <taxon>Viridiplantae</taxon>
        <taxon>Streptophyta</taxon>
        <taxon>Embryophyta</taxon>
        <taxon>Tracheophyta</taxon>
        <taxon>Spermatophyta</taxon>
        <taxon>Magnoliopsida</taxon>
        <taxon>Liliopsida</taxon>
        <taxon>Zingiberales</taxon>
        <taxon>Musaceae</taxon>
        <taxon>Musa</taxon>
    </lineage>
</organism>
<feature type="region of interest" description="Disordered" evidence="1">
    <location>
        <begin position="22"/>
        <end position="93"/>
    </location>
</feature>